<organism evidence="1 2">
    <name type="scientific">Siphonobacter curvatus</name>
    <dbReference type="NCBI Taxonomy" id="2094562"/>
    <lineage>
        <taxon>Bacteria</taxon>
        <taxon>Pseudomonadati</taxon>
        <taxon>Bacteroidota</taxon>
        <taxon>Cytophagia</taxon>
        <taxon>Cytophagales</taxon>
        <taxon>Cytophagaceae</taxon>
        <taxon>Siphonobacter</taxon>
    </lineage>
</organism>
<comment type="caution">
    <text evidence="1">The sequence shown here is derived from an EMBL/GenBank/DDBJ whole genome shotgun (WGS) entry which is preliminary data.</text>
</comment>
<dbReference type="GO" id="GO:0003677">
    <property type="term" value="F:DNA binding"/>
    <property type="evidence" value="ECO:0007669"/>
    <property type="project" value="InterPro"/>
</dbReference>
<sequence>MTTIYERLSHLIQLKKLTPYRFSQELGFSKPAKLYSILKGKTQPSYDTLTSIATVYHDLDCNWLLRGTGQTYITLMPVVPSESINAETEGPLLGVELLQKQIQFLEKQVSDRDEVIALLKEQIIVLRDVINRLKPVNENVTLS</sequence>
<dbReference type="Proteomes" id="UP000239590">
    <property type="component" value="Unassembled WGS sequence"/>
</dbReference>
<dbReference type="SUPFAM" id="SSF47413">
    <property type="entry name" value="lambda repressor-like DNA-binding domains"/>
    <property type="match status" value="1"/>
</dbReference>
<gene>
    <name evidence="1" type="ORF">C5O19_04525</name>
</gene>
<evidence type="ECO:0000313" key="2">
    <source>
        <dbReference type="Proteomes" id="UP000239590"/>
    </source>
</evidence>
<dbReference type="InterPro" id="IPR001387">
    <property type="entry name" value="Cro/C1-type_HTH"/>
</dbReference>
<dbReference type="CDD" id="cd00093">
    <property type="entry name" value="HTH_XRE"/>
    <property type="match status" value="1"/>
</dbReference>
<accession>A0A2S7IMQ2</accession>
<dbReference type="AlphaFoldDB" id="A0A2S7IMQ2"/>
<proteinExistence type="predicted"/>
<dbReference type="InterPro" id="IPR010982">
    <property type="entry name" value="Lambda_DNA-bd_dom_sf"/>
</dbReference>
<dbReference type="Gene3D" id="1.10.260.40">
    <property type="entry name" value="lambda repressor-like DNA-binding domains"/>
    <property type="match status" value="1"/>
</dbReference>
<protein>
    <recommendedName>
        <fullName evidence="3">HTH cro/C1-type domain-containing protein</fullName>
    </recommendedName>
</protein>
<evidence type="ECO:0000313" key="1">
    <source>
        <dbReference type="EMBL" id="PQA58929.1"/>
    </source>
</evidence>
<dbReference type="EMBL" id="PTRA01000001">
    <property type="protein sequence ID" value="PQA58929.1"/>
    <property type="molecule type" value="Genomic_DNA"/>
</dbReference>
<name>A0A2S7IMQ2_9BACT</name>
<keyword evidence="2" id="KW-1185">Reference proteome</keyword>
<reference evidence="2" key="1">
    <citation type="submission" date="2018-02" db="EMBL/GenBank/DDBJ databases">
        <title>Genome sequencing of Solimonas sp. HR-BB.</title>
        <authorList>
            <person name="Lee Y."/>
            <person name="Jeon C.O."/>
        </authorList>
    </citation>
    <scope>NUCLEOTIDE SEQUENCE [LARGE SCALE GENOMIC DNA]</scope>
    <source>
        <strain evidence="2">HR-U</strain>
    </source>
</reference>
<evidence type="ECO:0008006" key="3">
    <source>
        <dbReference type="Google" id="ProtNLM"/>
    </source>
</evidence>